<dbReference type="GO" id="GO:0016020">
    <property type="term" value="C:membrane"/>
    <property type="evidence" value="ECO:0007669"/>
    <property type="project" value="InterPro"/>
</dbReference>
<sequence>MAANVSTVYSLTELATYVMNVNMFPLFYGAHFVLASRIVREDSKDLGPKFKQNHPFASWFCTVIAGLSGVFVANFLFSHPLIDILKEHGLIIYITLIWYLMNYSPFDIVYKVMNLYSIVLIAAVLQEFLRVRFIYLGLQQAARVYPDAYIIMLIGGTIKGNGYGFIKIVERLIRGKWSPNTNEILHVTHFAKSAMYASLAFLLHNTKVIQVPIELLYLGIIIVFVVLRILIIVGGIADPLELLEKPVCLLLFGSGAVDTGKEKKEKKENEEKEKKMK</sequence>
<organism evidence="14 15">
    <name type="scientific">Lymnaea stagnalis</name>
    <name type="common">Great pond snail</name>
    <name type="synonym">Helix stagnalis</name>
    <dbReference type="NCBI Taxonomy" id="6523"/>
    <lineage>
        <taxon>Eukaryota</taxon>
        <taxon>Metazoa</taxon>
        <taxon>Spiralia</taxon>
        <taxon>Lophotrochozoa</taxon>
        <taxon>Mollusca</taxon>
        <taxon>Gastropoda</taxon>
        <taxon>Heterobranchia</taxon>
        <taxon>Euthyneura</taxon>
        <taxon>Panpulmonata</taxon>
        <taxon>Hygrophila</taxon>
        <taxon>Lymnaeoidea</taxon>
        <taxon>Lymnaeidae</taxon>
        <taxon>Lymnaea</taxon>
    </lineage>
</organism>
<feature type="region of interest" description="Disordered" evidence="12">
    <location>
        <begin position="258"/>
        <end position="277"/>
    </location>
</feature>
<dbReference type="Proteomes" id="UP001497497">
    <property type="component" value="Unassembled WGS sequence"/>
</dbReference>
<evidence type="ECO:0000256" key="10">
    <source>
        <dbReference type="ARBA" id="ARBA00023136"/>
    </source>
</evidence>
<evidence type="ECO:0000256" key="9">
    <source>
        <dbReference type="ARBA" id="ARBA00023065"/>
    </source>
</evidence>
<evidence type="ECO:0000256" key="4">
    <source>
        <dbReference type="ARBA" id="ARBA00022538"/>
    </source>
</evidence>
<keyword evidence="15" id="KW-1185">Reference proteome</keyword>
<keyword evidence="5 13" id="KW-0812">Transmembrane</keyword>
<feature type="compositionally biased region" description="Basic and acidic residues" evidence="12">
    <location>
        <begin position="259"/>
        <end position="277"/>
    </location>
</feature>
<dbReference type="InterPro" id="IPR007866">
    <property type="entry name" value="TRIC_channel"/>
</dbReference>
<evidence type="ECO:0000256" key="11">
    <source>
        <dbReference type="ARBA" id="ARBA00023303"/>
    </source>
</evidence>
<keyword evidence="4" id="KW-0633">Potassium transport</keyword>
<keyword evidence="7" id="KW-0630">Potassium</keyword>
<keyword evidence="9" id="KW-0406">Ion transport</keyword>
<keyword evidence="8 13" id="KW-1133">Transmembrane helix</keyword>
<name>A0AAV2IC38_LYMST</name>
<accession>A0AAV2IC38</accession>
<feature type="transmembrane region" description="Helical" evidence="13">
    <location>
        <begin position="108"/>
        <end position="129"/>
    </location>
</feature>
<evidence type="ECO:0000256" key="6">
    <source>
        <dbReference type="ARBA" id="ARBA00022826"/>
    </source>
</evidence>
<gene>
    <name evidence="14" type="ORF">GSLYS_00015951001</name>
</gene>
<feature type="transmembrane region" description="Helical" evidence="13">
    <location>
        <begin position="215"/>
        <end position="237"/>
    </location>
</feature>
<feature type="transmembrane region" description="Helical" evidence="13">
    <location>
        <begin position="84"/>
        <end position="101"/>
    </location>
</feature>
<feature type="transmembrane region" description="Helical" evidence="13">
    <location>
        <begin position="56"/>
        <end position="78"/>
    </location>
</feature>
<keyword evidence="10 13" id="KW-0472">Membrane</keyword>
<evidence type="ECO:0000313" key="14">
    <source>
        <dbReference type="EMBL" id="CAL1542357.1"/>
    </source>
</evidence>
<protein>
    <recommendedName>
        <fullName evidence="16">Trimeric intracellular cation channel type B</fullName>
    </recommendedName>
</protein>
<evidence type="ECO:0000256" key="3">
    <source>
        <dbReference type="ARBA" id="ARBA00022448"/>
    </source>
</evidence>
<keyword evidence="6" id="KW-0631">Potassium channel</keyword>
<comment type="subcellular location">
    <subcellularLocation>
        <location evidence="1">Endomembrane system</location>
        <topology evidence="1">Multi-pass membrane protein</topology>
    </subcellularLocation>
</comment>
<dbReference type="AlphaFoldDB" id="A0AAV2IC38"/>
<comment type="caution">
    <text evidence="14">The sequence shown here is derived from an EMBL/GenBank/DDBJ whole genome shotgun (WGS) entry which is preliminary data.</text>
</comment>
<dbReference type="GO" id="GO:0042802">
    <property type="term" value="F:identical protein binding"/>
    <property type="evidence" value="ECO:0007669"/>
    <property type="project" value="InterPro"/>
</dbReference>
<evidence type="ECO:0000313" key="15">
    <source>
        <dbReference type="Proteomes" id="UP001497497"/>
    </source>
</evidence>
<dbReference type="GO" id="GO:0012505">
    <property type="term" value="C:endomembrane system"/>
    <property type="evidence" value="ECO:0007669"/>
    <property type="project" value="UniProtKB-SubCell"/>
</dbReference>
<comment type="similarity">
    <text evidence="2">Belongs to the TMEM38 family.</text>
</comment>
<feature type="transmembrane region" description="Helical" evidence="13">
    <location>
        <begin position="14"/>
        <end position="35"/>
    </location>
</feature>
<evidence type="ECO:0000256" key="2">
    <source>
        <dbReference type="ARBA" id="ARBA00005766"/>
    </source>
</evidence>
<keyword evidence="3" id="KW-0813">Transport</keyword>
<evidence type="ECO:0008006" key="16">
    <source>
        <dbReference type="Google" id="ProtNLM"/>
    </source>
</evidence>
<evidence type="ECO:0000256" key="7">
    <source>
        <dbReference type="ARBA" id="ARBA00022958"/>
    </source>
</evidence>
<evidence type="ECO:0000256" key="8">
    <source>
        <dbReference type="ARBA" id="ARBA00022989"/>
    </source>
</evidence>
<dbReference type="Pfam" id="PF05197">
    <property type="entry name" value="TRIC"/>
    <property type="match status" value="1"/>
</dbReference>
<evidence type="ECO:0000256" key="1">
    <source>
        <dbReference type="ARBA" id="ARBA00004127"/>
    </source>
</evidence>
<dbReference type="PANTHER" id="PTHR12454:SF11">
    <property type="entry name" value="GH25683P"/>
    <property type="match status" value="1"/>
</dbReference>
<dbReference type="PANTHER" id="PTHR12454">
    <property type="entry name" value="TRIMERIC INTRACELLULAR CATION CHANNEL"/>
    <property type="match status" value="1"/>
</dbReference>
<keyword evidence="11" id="KW-0407">Ion channel</keyword>
<proteinExistence type="inferred from homology"/>
<evidence type="ECO:0000256" key="13">
    <source>
        <dbReference type="SAM" id="Phobius"/>
    </source>
</evidence>
<reference evidence="14 15" key="1">
    <citation type="submission" date="2024-04" db="EMBL/GenBank/DDBJ databases">
        <authorList>
            <consortium name="Genoscope - CEA"/>
            <person name="William W."/>
        </authorList>
    </citation>
    <scope>NUCLEOTIDE SEQUENCE [LARGE SCALE GENOMIC DNA]</scope>
</reference>
<evidence type="ECO:0000256" key="5">
    <source>
        <dbReference type="ARBA" id="ARBA00022692"/>
    </source>
</evidence>
<dbReference type="GO" id="GO:0005267">
    <property type="term" value="F:potassium channel activity"/>
    <property type="evidence" value="ECO:0007669"/>
    <property type="project" value="UniProtKB-KW"/>
</dbReference>
<dbReference type="EMBL" id="CAXITT010000482">
    <property type="protein sequence ID" value="CAL1542357.1"/>
    <property type="molecule type" value="Genomic_DNA"/>
</dbReference>
<evidence type="ECO:0000256" key="12">
    <source>
        <dbReference type="SAM" id="MobiDB-lite"/>
    </source>
</evidence>